<comment type="caution">
    <text evidence="5">The sequence shown here is derived from an EMBL/GenBank/DDBJ whole genome shotgun (WGS) entry which is preliminary data.</text>
</comment>
<comment type="subunit">
    <text evidence="2">Homotetramer.</text>
</comment>
<accession>A0A4S2DKF3</accession>
<reference evidence="5 6" key="1">
    <citation type="submission" date="2019-04" db="EMBL/GenBank/DDBJ databases">
        <title>Microbes associate with the intestines of laboratory mice.</title>
        <authorList>
            <person name="Navarre W."/>
            <person name="Wong E."/>
            <person name="Huang K."/>
            <person name="Tropini C."/>
            <person name="Ng K."/>
            <person name="Yu B."/>
        </authorList>
    </citation>
    <scope>NUCLEOTIDE SEQUENCE [LARGE SCALE GENOMIC DNA]</scope>
    <source>
        <strain evidence="5 6">NM50_B9-20</strain>
    </source>
</reference>
<name>A0A4S2DKF3_9CLOT</name>
<keyword evidence="1 2" id="KW-0238">DNA-binding</keyword>
<dbReference type="NCBIfam" id="TIGR00621">
    <property type="entry name" value="ssb"/>
    <property type="match status" value="1"/>
</dbReference>
<protein>
    <recommendedName>
        <fullName evidence="2 3">Single-stranded DNA-binding protein</fullName>
        <shortName evidence="2">SSB</shortName>
    </recommendedName>
</protein>
<dbReference type="PIRSF" id="PIRSF002070">
    <property type="entry name" value="SSB"/>
    <property type="match status" value="1"/>
</dbReference>
<dbReference type="EMBL" id="SRYR01000008">
    <property type="protein sequence ID" value="TGY41421.1"/>
    <property type="molecule type" value="Genomic_DNA"/>
</dbReference>
<organism evidence="5 6">
    <name type="scientific">Clostridium sartagoforme</name>
    <dbReference type="NCBI Taxonomy" id="84031"/>
    <lineage>
        <taxon>Bacteria</taxon>
        <taxon>Bacillati</taxon>
        <taxon>Bacillota</taxon>
        <taxon>Clostridia</taxon>
        <taxon>Eubacteriales</taxon>
        <taxon>Clostridiaceae</taxon>
        <taxon>Clostridium</taxon>
    </lineage>
</organism>
<evidence type="ECO:0000256" key="2">
    <source>
        <dbReference type="HAMAP-Rule" id="MF_00984"/>
    </source>
</evidence>
<dbReference type="SUPFAM" id="SSF50249">
    <property type="entry name" value="Nucleic acid-binding proteins"/>
    <property type="match status" value="1"/>
</dbReference>
<evidence type="ECO:0000256" key="1">
    <source>
        <dbReference type="ARBA" id="ARBA00023125"/>
    </source>
</evidence>
<dbReference type="PANTHER" id="PTHR10302:SF27">
    <property type="entry name" value="SINGLE-STRANDED DNA-BINDING PROTEIN"/>
    <property type="match status" value="1"/>
</dbReference>
<dbReference type="GO" id="GO:0009295">
    <property type="term" value="C:nucleoid"/>
    <property type="evidence" value="ECO:0007669"/>
    <property type="project" value="TreeGrafter"/>
</dbReference>
<dbReference type="CDD" id="cd04496">
    <property type="entry name" value="SSB_OBF"/>
    <property type="match status" value="1"/>
</dbReference>
<dbReference type="HAMAP" id="MF_00984">
    <property type="entry name" value="SSB"/>
    <property type="match status" value="1"/>
</dbReference>
<gene>
    <name evidence="5" type="ORF">E5347_13135</name>
</gene>
<keyword evidence="6" id="KW-1185">Reference proteome</keyword>
<proteinExistence type="inferred from homology"/>
<dbReference type="Gene3D" id="2.40.50.140">
    <property type="entry name" value="Nucleic acid-binding proteins"/>
    <property type="match status" value="1"/>
</dbReference>
<dbReference type="AlphaFoldDB" id="A0A4S2DKF3"/>
<feature type="compositionally biased region" description="Basic and acidic residues" evidence="4">
    <location>
        <begin position="121"/>
        <end position="130"/>
    </location>
</feature>
<dbReference type="PROSITE" id="PS50935">
    <property type="entry name" value="SSB"/>
    <property type="match status" value="1"/>
</dbReference>
<dbReference type="GO" id="GO:0006260">
    <property type="term" value="P:DNA replication"/>
    <property type="evidence" value="ECO:0007669"/>
    <property type="project" value="InterPro"/>
</dbReference>
<dbReference type="PANTHER" id="PTHR10302">
    <property type="entry name" value="SINGLE-STRANDED DNA-BINDING PROTEIN"/>
    <property type="match status" value="1"/>
</dbReference>
<dbReference type="InterPro" id="IPR012340">
    <property type="entry name" value="NA-bd_OB-fold"/>
</dbReference>
<dbReference type="InterPro" id="IPR011344">
    <property type="entry name" value="ssDNA-bd"/>
</dbReference>
<comment type="caution">
    <text evidence="2">Lacks conserved residue(s) required for the propagation of feature annotation.</text>
</comment>
<dbReference type="OrthoDB" id="9809878at2"/>
<dbReference type="RefSeq" id="WP_136007687.1">
    <property type="nucleotide sequence ID" value="NZ_SRYR01000008.1"/>
</dbReference>
<evidence type="ECO:0000313" key="6">
    <source>
        <dbReference type="Proteomes" id="UP000306888"/>
    </source>
</evidence>
<evidence type="ECO:0000313" key="5">
    <source>
        <dbReference type="EMBL" id="TGY41421.1"/>
    </source>
</evidence>
<feature type="region of interest" description="Disordered" evidence="4">
    <location>
        <begin position="107"/>
        <end position="130"/>
    </location>
</feature>
<dbReference type="Proteomes" id="UP000306888">
    <property type="component" value="Unassembled WGS sequence"/>
</dbReference>
<dbReference type="Pfam" id="PF00436">
    <property type="entry name" value="SSB"/>
    <property type="match status" value="1"/>
</dbReference>
<dbReference type="GO" id="GO:0003697">
    <property type="term" value="F:single-stranded DNA binding"/>
    <property type="evidence" value="ECO:0007669"/>
    <property type="project" value="UniProtKB-UniRule"/>
</dbReference>
<evidence type="ECO:0000256" key="4">
    <source>
        <dbReference type="SAM" id="MobiDB-lite"/>
    </source>
</evidence>
<evidence type="ECO:0000256" key="3">
    <source>
        <dbReference type="PIRNR" id="PIRNR002070"/>
    </source>
</evidence>
<sequence length="130" mass="14971">MNKIVLLGRLIRDPELRSLEDSNKVFTKFIIAVDRNFKSQDGTRKADLIPVTIWGRKAEVVCQYMRKGSFISLSGRLRTGSYEDKDGSKKYIAEVVAEDFKFVGNRRNERDESSYEEDLNKEDLNKTASN</sequence>
<dbReference type="InterPro" id="IPR000424">
    <property type="entry name" value="Primosome_PriB/ssb"/>
</dbReference>